<feature type="non-terminal residue" evidence="2">
    <location>
        <position position="1"/>
    </location>
</feature>
<feature type="region of interest" description="Disordered" evidence="1">
    <location>
        <begin position="10"/>
        <end position="203"/>
    </location>
</feature>
<reference evidence="2" key="1">
    <citation type="journal article" date="1997" name="J. Invest. Dermatol.">
        <title>Human papillomavirus DNA in non-melanoma skin cancers of a renal transplant recipient: detection of a new sequence related to epidermodysplasia verruciformis associated types.</title>
        <authorList>
            <person name="Hopfl R."/>
            <person name="Bens G."/>
            <person name="Wieland U."/>
            <person name="Petter A."/>
            <person name="Zelger B."/>
            <person name="Fritsch P."/>
            <person name="Pfister H."/>
        </authorList>
    </citation>
    <scope>NUCLEOTIDE SEQUENCE [LARGE SCALE GENOMIC DNA]</scope>
    <source>
        <strain evidence="2">RTRX7</strain>
    </source>
</reference>
<proteinExistence type="predicted"/>
<feature type="compositionally biased region" description="Pro residues" evidence="1">
    <location>
        <begin position="26"/>
        <end position="41"/>
    </location>
</feature>
<dbReference type="PRINTS" id="PR01217">
    <property type="entry name" value="PRICHEXTENSN"/>
</dbReference>
<dbReference type="EMBL" id="U85660">
    <property type="protein sequence ID" value="AAB61644.1"/>
    <property type="molecule type" value="Genomic_DNA"/>
</dbReference>
<sequence length="242" mass="25811">KLIRKLCLLLSPAPHLPDLQDKQTQTPPPRPPPPPLTPRPDPVTNSHNKPQPRGKDSDDDHPVEQGDKKRSKGDQGRDTAPGLTPGRTPSPIPGPLPPPYPGPPGPRRSPRLGVGGQNPDHNPRSTSSRRQVEGHPPTPPPGVGDPDQSHPPPPPLPPPNGHNGEGETEGKEEVGAVGGAVGEQESDGVDHPPPPHPQNGLDQSLAGSVACLLTKWEDLFNLLVQNIEEDLGDYWKRLSTPQ</sequence>
<name>O40621_HPVR7</name>
<feature type="compositionally biased region" description="Pro residues" evidence="1">
    <location>
        <begin position="136"/>
        <end position="160"/>
    </location>
</feature>
<feature type="compositionally biased region" description="Basic and acidic residues" evidence="1">
    <location>
        <begin position="164"/>
        <end position="174"/>
    </location>
</feature>
<feature type="compositionally biased region" description="Basic and acidic residues" evidence="1">
    <location>
        <begin position="53"/>
        <end position="77"/>
    </location>
</feature>
<organismHost>
    <name type="scientific">Homo sapiens</name>
    <name type="common">Human</name>
    <dbReference type="NCBI Taxonomy" id="9606"/>
</organismHost>
<protein>
    <submittedName>
        <fullName evidence="2">E4</fullName>
    </submittedName>
</protein>
<evidence type="ECO:0000313" key="2">
    <source>
        <dbReference type="EMBL" id="AAB61644.1"/>
    </source>
</evidence>
<dbReference type="Proteomes" id="UP000126247">
    <property type="component" value="Segment"/>
</dbReference>
<organism evidence="2">
    <name type="scientific">Human papillomavirus type RTRX7</name>
    <dbReference type="NCBI Taxonomy" id="79691"/>
    <lineage>
        <taxon>Viruses</taxon>
        <taxon>Monodnaviria</taxon>
        <taxon>Shotokuvirae</taxon>
        <taxon>Cossaviricota</taxon>
        <taxon>Papovaviricetes</taxon>
        <taxon>Zurhausenvirales</taxon>
        <taxon>Papillomaviridae</taxon>
        <taxon>Firstpapillomavirinae</taxon>
        <taxon>Betapapillomavirus</taxon>
        <taxon>Betapapillomavirus 1</taxon>
    </lineage>
</organism>
<feature type="compositionally biased region" description="Pro residues" evidence="1">
    <location>
        <begin position="88"/>
        <end position="107"/>
    </location>
</feature>
<evidence type="ECO:0000256" key="1">
    <source>
        <dbReference type="SAM" id="MobiDB-lite"/>
    </source>
</evidence>
<accession>O40621</accession>